<sequence>MLPFGIIFEKITTLVFINELLVMFSFTNNLTP</sequence>
<reference evidence="1" key="1">
    <citation type="submission" date="2014-09" db="EMBL/GenBank/DDBJ databases">
        <authorList>
            <person name="Magalhaes I.L.F."/>
            <person name="Oliveira U."/>
            <person name="Santos F.R."/>
            <person name="Vidigal T.H.D.A."/>
            <person name="Brescovit A.D."/>
            <person name="Santos A.J."/>
        </authorList>
    </citation>
    <scope>NUCLEOTIDE SEQUENCE</scope>
    <source>
        <tissue evidence="1">Shoot tissue taken approximately 20 cm above the soil surface</tissue>
    </source>
</reference>
<evidence type="ECO:0000313" key="1">
    <source>
        <dbReference type="EMBL" id="JAD27033.1"/>
    </source>
</evidence>
<proteinExistence type="predicted"/>
<accession>A0A0A8YN17</accession>
<dbReference type="AlphaFoldDB" id="A0A0A8YN17"/>
<dbReference type="EMBL" id="GBRH01270862">
    <property type="protein sequence ID" value="JAD27033.1"/>
    <property type="molecule type" value="Transcribed_RNA"/>
</dbReference>
<name>A0A0A8YN17_ARUDO</name>
<organism evidence="1">
    <name type="scientific">Arundo donax</name>
    <name type="common">Giant reed</name>
    <name type="synonym">Donax arundinaceus</name>
    <dbReference type="NCBI Taxonomy" id="35708"/>
    <lineage>
        <taxon>Eukaryota</taxon>
        <taxon>Viridiplantae</taxon>
        <taxon>Streptophyta</taxon>
        <taxon>Embryophyta</taxon>
        <taxon>Tracheophyta</taxon>
        <taxon>Spermatophyta</taxon>
        <taxon>Magnoliopsida</taxon>
        <taxon>Liliopsida</taxon>
        <taxon>Poales</taxon>
        <taxon>Poaceae</taxon>
        <taxon>PACMAD clade</taxon>
        <taxon>Arundinoideae</taxon>
        <taxon>Arundineae</taxon>
        <taxon>Arundo</taxon>
    </lineage>
</organism>
<reference evidence="1" key="2">
    <citation type="journal article" date="2015" name="Data Brief">
        <title>Shoot transcriptome of the giant reed, Arundo donax.</title>
        <authorList>
            <person name="Barrero R.A."/>
            <person name="Guerrero F.D."/>
            <person name="Moolhuijzen P."/>
            <person name="Goolsby J.A."/>
            <person name="Tidwell J."/>
            <person name="Bellgard S.E."/>
            <person name="Bellgard M.I."/>
        </authorList>
    </citation>
    <scope>NUCLEOTIDE SEQUENCE</scope>
    <source>
        <tissue evidence="1">Shoot tissue taken approximately 20 cm above the soil surface</tissue>
    </source>
</reference>
<protein>
    <submittedName>
        <fullName evidence="1">Uncharacterized protein</fullName>
    </submittedName>
</protein>